<comment type="caution">
    <text evidence="1">The sequence shown here is derived from an EMBL/GenBank/DDBJ whole genome shotgun (WGS) entry which is preliminary data.</text>
</comment>
<sequence>MPPPSQVQIRSIDSIPGEWLPTLESQQRHNFFHNRSISVCDKLDVQFFGIEKFGYKRLIKDNCLGLPDLGDVVYPHLVWLFYANLETKMGGNGVYFVGLVNFTKITLTRSTLETSWNHVSELTTDEATTFTVHLPENSSSAALVEGLKRLCEDSAELRTRVDITQNPVLVACPNPNP</sequence>
<dbReference type="AlphaFoldDB" id="A0A9Q1QBN8"/>
<evidence type="ECO:0000313" key="2">
    <source>
        <dbReference type="Proteomes" id="UP001153076"/>
    </source>
</evidence>
<evidence type="ECO:0000313" key="1">
    <source>
        <dbReference type="EMBL" id="KAJ8435764.1"/>
    </source>
</evidence>
<gene>
    <name evidence="1" type="ORF">Cgig2_030673</name>
</gene>
<name>A0A9Q1QBN8_9CARY</name>
<organism evidence="1 2">
    <name type="scientific">Carnegiea gigantea</name>
    <dbReference type="NCBI Taxonomy" id="171969"/>
    <lineage>
        <taxon>Eukaryota</taxon>
        <taxon>Viridiplantae</taxon>
        <taxon>Streptophyta</taxon>
        <taxon>Embryophyta</taxon>
        <taxon>Tracheophyta</taxon>
        <taxon>Spermatophyta</taxon>
        <taxon>Magnoliopsida</taxon>
        <taxon>eudicotyledons</taxon>
        <taxon>Gunneridae</taxon>
        <taxon>Pentapetalae</taxon>
        <taxon>Caryophyllales</taxon>
        <taxon>Cactineae</taxon>
        <taxon>Cactaceae</taxon>
        <taxon>Cactoideae</taxon>
        <taxon>Echinocereeae</taxon>
        <taxon>Carnegiea</taxon>
    </lineage>
</organism>
<dbReference type="Proteomes" id="UP001153076">
    <property type="component" value="Unassembled WGS sequence"/>
</dbReference>
<accession>A0A9Q1QBN8</accession>
<reference evidence="1" key="1">
    <citation type="submission" date="2022-04" db="EMBL/GenBank/DDBJ databases">
        <title>Carnegiea gigantea Genome sequencing and assembly v2.</title>
        <authorList>
            <person name="Copetti D."/>
            <person name="Sanderson M.J."/>
            <person name="Burquez A."/>
            <person name="Wojciechowski M.F."/>
        </authorList>
    </citation>
    <scope>NUCLEOTIDE SEQUENCE</scope>
    <source>
        <strain evidence="1">SGP5-SGP5p</strain>
        <tissue evidence="1">Aerial part</tissue>
    </source>
</reference>
<dbReference type="EMBL" id="JAKOGI010000389">
    <property type="protein sequence ID" value="KAJ8435764.1"/>
    <property type="molecule type" value="Genomic_DNA"/>
</dbReference>
<protein>
    <submittedName>
        <fullName evidence="1">Uncharacterized protein</fullName>
    </submittedName>
</protein>
<proteinExistence type="predicted"/>
<keyword evidence="2" id="KW-1185">Reference proteome</keyword>